<protein>
    <recommendedName>
        <fullName evidence="12">Cyclic nucleotide-binding domain-containing protein</fullName>
    </recommendedName>
</protein>
<dbReference type="PROSITE" id="PS50042">
    <property type="entry name" value="CNMP_BINDING_3"/>
    <property type="match status" value="1"/>
</dbReference>
<keyword evidence="8" id="KW-0407">Ion channel</keyword>
<dbReference type="Pfam" id="PF00520">
    <property type="entry name" value="Ion_trans"/>
    <property type="match status" value="1"/>
</dbReference>
<keyword evidence="4 11" id="KW-1133">Transmembrane helix</keyword>
<dbReference type="EMBL" id="JAHIBW010000004">
    <property type="protein sequence ID" value="KAG7311232.1"/>
    <property type="molecule type" value="Genomic_DNA"/>
</dbReference>
<evidence type="ECO:0000313" key="13">
    <source>
        <dbReference type="EMBL" id="KAG7311232.1"/>
    </source>
</evidence>
<dbReference type="PANTHER" id="PTHR45638:SF1">
    <property type="entry name" value="CYCLIC NUCLEOTIDE-GATED ION CHANNEL SUBUNIT B, ISOFORM A"/>
    <property type="match status" value="1"/>
</dbReference>
<keyword evidence="2" id="KW-0813">Transport</keyword>
<evidence type="ECO:0000259" key="12">
    <source>
        <dbReference type="PROSITE" id="PS50042"/>
    </source>
</evidence>
<dbReference type="InterPro" id="IPR018488">
    <property type="entry name" value="cNMP-bd_CS"/>
</dbReference>
<reference evidence="13 14" key="1">
    <citation type="submission" date="2021-06" db="EMBL/GenBank/DDBJ databases">
        <title>A haploid diamondback moth (Plutella xylostella L.) genome assembly resolves 31 chromosomes and identifies a diamide resistance mutation.</title>
        <authorList>
            <person name="Ward C.M."/>
            <person name="Perry K.D."/>
            <person name="Baker G."/>
            <person name="Powis K."/>
            <person name="Heckel D.G."/>
            <person name="Baxter S.W."/>
        </authorList>
    </citation>
    <scope>NUCLEOTIDE SEQUENCE [LARGE SCALE GENOMIC DNA]</scope>
    <source>
        <strain evidence="13 14">LV</strain>
        <tissue evidence="13">Single pupa</tissue>
    </source>
</reference>
<evidence type="ECO:0000256" key="6">
    <source>
        <dbReference type="ARBA" id="ARBA00023136"/>
    </source>
</evidence>
<keyword evidence="9" id="KW-0175">Coiled coil</keyword>
<keyword evidence="14" id="KW-1185">Reference proteome</keyword>
<dbReference type="Gene3D" id="1.10.287.70">
    <property type="match status" value="1"/>
</dbReference>
<dbReference type="InterPro" id="IPR000595">
    <property type="entry name" value="cNMP-bd_dom"/>
</dbReference>
<evidence type="ECO:0000256" key="1">
    <source>
        <dbReference type="ARBA" id="ARBA00004141"/>
    </source>
</evidence>
<comment type="caution">
    <text evidence="13">The sequence shown here is derived from an EMBL/GenBank/DDBJ whole genome shotgun (WGS) entry which is preliminary data.</text>
</comment>
<feature type="region of interest" description="Disordered" evidence="10">
    <location>
        <begin position="18"/>
        <end position="55"/>
    </location>
</feature>
<dbReference type="SMART" id="SM00100">
    <property type="entry name" value="cNMP"/>
    <property type="match status" value="1"/>
</dbReference>
<accession>A0ABQ7R1R0</accession>
<gene>
    <name evidence="13" type="ORF">JYU34_002263</name>
</gene>
<keyword evidence="5" id="KW-0406">Ion transport</keyword>
<feature type="transmembrane region" description="Helical" evidence="11">
    <location>
        <begin position="304"/>
        <end position="322"/>
    </location>
</feature>
<feature type="transmembrane region" description="Helical" evidence="11">
    <location>
        <begin position="165"/>
        <end position="189"/>
    </location>
</feature>
<dbReference type="CDD" id="cd00038">
    <property type="entry name" value="CAP_ED"/>
    <property type="match status" value="1"/>
</dbReference>
<feature type="transmembrane region" description="Helical" evidence="11">
    <location>
        <begin position="368"/>
        <end position="393"/>
    </location>
</feature>
<dbReference type="InterPro" id="IPR018490">
    <property type="entry name" value="cNMP-bd_dom_sf"/>
</dbReference>
<dbReference type="Gene3D" id="1.10.287.630">
    <property type="entry name" value="Helix hairpin bin"/>
    <property type="match status" value="1"/>
</dbReference>
<dbReference type="Gene3D" id="2.60.120.10">
    <property type="entry name" value="Jelly Rolls"/>
    <property type="match status" value="1"/>
</dbReference>
<feature type="compositionally biased region" description="Basic and acidic residues" evidence="10">
    <location>
        <begin position="690"/>
        <end position="700"/>
    </location>
</feature>
<feature type="coiled-coil region" evidence="9">
    <location>
        <begin position="621"/>
        <end position="648"/>
    </location>
</feature>
<feature type="domain" description="Cyclic nucleotide-binding" evidence="12">
    <location>
        <begin position="472"/>
        <end position="575"/>
    </location>
</feature>
<feature type="transmembrane region" description="Helical" evidence="11">
    <location>
        <begin position="251"/>
        <end position="271"/>
    </location>
</feature>
<evidence type="ECO:0000256" key="8">
    <source>
        <dbReference type="ARBA" id="ARBA00023303"/>
    </source>
</evidence>
<evidence type="ECO:0000256" key="2">
    <source>
        <dbReference type="ARBA" id="ARBA00022448"/>
    </source>
</evidence>
<evidence type="ECO:0000313" key="14">
    <source>
        <dbReference type="Proteomes" id="UP000823941"/>
    </source>
</evidence>
<comment type="subcellular location">
    <subcellularLocation>
        <location evidence="1">Membrane</location>
        <topology evidence="1">Multi-pass membrane protein</topology>
    </subcellularLocation>
</comment>
<name>A0ABQ7R1R0_PLUXY</name>
<organism evidence="13 14">
    <name type="scientific">Plutella xylostella</name>
    <name type="common">Diamondback moth</name>
    <name type="synonym">Plutella maculipennis</name>
    <dbReference type="NCBI Taxonomy" id="51655"/>
    <lineage>
        <taxon>Eukaryota</taxon>
        <taxon>Metazoa</taxon>
        <taxon>Ecdysozoa</taxon>
        <taxon>Arthropoda</taxon>
        <taxon>Hexapoda</taxon>
        <taxon>Insecta</taxon>
        <taxon>Pterygota</taxon>
        <taxon>Neoptera</taxon>
        <taxon>Endopterygota</taxon>
        <taxon>Lepidoptera</taxon>
        <taxon>Glossata</taxon>
        <taxon>Ditrysia</taxon>
        <taxon>Yponomeutoidea</taxon>
        <taxon>Plutellidae</taxon>
        <taxon>Plutella</taxon>
    </lineage>
</organism>
<evidence type="ECO:0000256" key="4">
    <source>
        <dbReference type="ARBA" id="ARBA00022989"/>
    </source>
</evidence>
<dbReference type="PROSITE" id="PS00888">
    <property type="entry name" value="CNMP_BINDING_1"/>
    <property type="match status" value="1"/>
</dbReference>
<proteinExistence type="predicted"/>
<dbReference type="SUPFAM" id="SSF51206">
    <property type="entry name" value="cAMP-binding domain-like"/>
    <property type="match status" value="1"/>
</dbReference>
<keyword evidence="3 11" id="KW-0812">Transmembrane</keyword>
<dbReference type="PANTHER" id="PTHR45638">
    <property type="entry name" value="CYCLIC NUCLEOTIDE-GATED CATION CHANNEL SUBUNIT A"/>
    <property type="match status" value="1"/>
</dbReference>
<dbReference type="InterPro" id="IPR005821">
    <property type="entry name" value="Ion_trans_dom"/>
</dbReference>
<sequence>MAVNKLLFFRKHTVHPAAAPASAPKPYGSWCSPDITPPPRTAIKRNDDQAENEETQVCESGPRPLQAEIKFEKTRIVVPKPGVQFRPTEADIEEAPIEMTPLAELLKIKKKLFNDPPEDDKPKIVVDSPQSPVPTSPSRTKKRLGFTLPSICDPYITIDPQGRGYISWLMLVTFCYSYNAWCIALRATFPYQTAENTPLWMMADYTCDLVYLLDVALVKPRLMFLYEGFWVDDPAETRKNYRKKLQYKFDIISLLPLDFFYLVFGTEMVILRLPRVLKLQTFWEFHQAMDRVLSSPYVVRIGKTLFYIFYLIHLNACAYYAMSVYEGLGSNGWVYDDQGNAYIRCFYFATKTATSIGKNPKPENVPEYLFMTFAWLMGVFVFALLIGQIRYIIATATRARTEYRKRVDGCTRYLRELNMPTALQRRVTAWYDYTWHQQRCFDESKILNSLPYNMKRDVALEVHMKTLSKVQLFTDCSDSLIRDLVLELRPVSFLPGDVVVRRGDVGHHMYIIKSGECCVMSHDEKEVLATLRESAVFGEISLLGIDGLRRRTATVVSRGFSSLYALSRYDLESALQQHEAAARILRRRADQLIRENAARQTRERLQERQARKLVFYRDSCLKDLESALQQHEAAARILRRRADQLIRENAARQTRERLQERQARKSASTASESGLRQRRRLSSASSADSAPERRDPERRRLSVLSENMPVSPKHEYGLHLSCTGLPTALPTIVFSSDDATNDNGI</sequence>
<feature type="compositionally biased region" description="Basic and acidic residues" evidence="10">
    <location>
        <begin position="653"/>
        <end position="663"/>
    </location>
</feature>
<evidence type="ECO:0000256" key="11">
    <source>
        <dbReference type="SAM" id="Phobius"/>
    </source>
</evidence>
<feature type="region of interest" description="Disordered" evidence="10">
    <location>
        <begin position="119"/>
        <end position="140"/>
    </location>
</feature>
<feature type="region of interest" description="Disordered" evidence="10">
    <location>
        <begin position="653"/>
        <end position="708"/>
    </location>
</feature>
<dbReference type="SUPFAM" id="SSF81324">
    <property type="entry name" value="Voltage-gated potassium channels"/>
    <property type="match status" value="1"/>
</dbReference>
<dbReference type="InterPro" id="IPR050866">
    <property type="entry name" value="CNG_cation_channel"/>
</dbReference>
<evidence type="ECO:0000256" key="9">
    <source>
        <dbReference type="SAM" id="Coils"/>
    </source>
</evidence>
<evidence type="ECO:0000256" key="3">
    <source>
        <dbReference type="ARBA" id="ARBA00022692"/>
    </source>
</evidence>
<dbReference type="Proteomes" id="UP000823941">
    <property type="component" value="Chromosome 4"/>
</dbReference>
<evidence type="ECO:0000256" key="7">
    <source>
        <dbReference type="ARBA" id="ARBA00023286"/>
    </source>
</evidence>
<evidence type="ECO:0000256" key="5">
    <source>
        <dbReference type="ARBA" id="ARBA00023065"/>
    </source>
</evidence>
<dbReference type="PROSITE" id="PS00889">
    <property type="entry name" value="CNMP_BINDING_2"/>
    <property type="match status" value="1"/>
</dbReference>
<feature type="transmembrane region" description="Helical" evidence="11">
    <location>
        <begin position="209"/>
        <end position="231"/>
    </location>
</feature>
<dbReference type="Pfam" id="PF00027">
    <property type="entry name" value="cNMP_binding"/>
    <property type="match status" value="1"/>
</dbReference>
<evidence type="ECO:0000256" key="10">
    <source>
        <dbReference type="SAM" id="MobiDB-lite"/>
    </source>
</evidence>
<keyword evidence="6 11" id="KW-0472">Membrane</keyword>
<keyword evidence="7" id="KW-1071">Ligand-gated ion channel</keyword>
<dbReference type="InterPro" id="IPR014710">
    <property type="entry name" value="RmlC-like_jellyroll"/>
</dbReference>